<reference evidence="6" key="2">
    <citation type="submission" date="2020-09" db="EMBL/GenBank/DDBJ databases">
        <authorList>
            <person name="Sun Q."/>
            <person name="Kim S."/>
        </authorList>
    </citation>
    <scope>NUCLEOTIDE SEQUENCE</scope>
    <source>
        <strain evidence="6">KCTC 32337</strain>
    </source>
</reference>
<reference evidence="6" key="1">
    <citation type="journal article" date="2014" name="Int. J. Syst. Evol. Microbiol.">
        <title>Complete genome sequence of Corynebacterium casei LMG S-19264T (=DSM 44701T), isolated from a smear-ripened cheese.</title>
        <authorList>
            <consortium name="US DOE Joint Genome Institute (JGI-PGF)"/>
            <person name="Walter F."/>
            <person name="Albersmeier A."/>
            <person name="Kalinowski J."/>
            <person name="Ruckert C."/>
        </authorList>
    </citation>
    <scope>NUCLEOTIDE SEQUENCE</scope>
    <source>
        <strain evidence="6">KCTC 32337</strain>
    </source>
</reference>
<dbReference type="Proteomes" id="UP000622604">
    <property type="component" value="Unassembled WGS sequence"/>
</dbReference>
<name>A0A8H9LV76_9ALTE</name>
<proteinExistence type="inferred from homology"/>
<evidence type="ECO:0000256" key="4">
    <source>
        <dbReference type="SAM" id="SignalP"/>
    </source>
</evidence>
<gene>
    <name evidence="6" type="ORF">GCM10011274_06890</name>
</gene>
<dbReference type="EMBL" id="BMZC01000002">
    <property type="protein sequence ID" value="GGZ51580.1"/>
    <property type="molecule type" value="Genomic_DNA"/>
</dbReference>
<keyword evidence="4" id="KW-0732">Signal</keyword>
<feature type="chain" id="PRO_5034380508" description="GH16 domain-containing protein" evidence="4">
    <location>
        <begin position="25"/>
        <end position="2349"/>
    </location>
</feature>
<feature type="signal peptide" evidence="4">
    <location>
        <begin position="1"/>
        <end position="24"/>
    </location>
</feature>
<feature type="domain" description="GH16" evidence="5">
    <location>
        <begin position="1148"/>
        <end position="1457"/>
    </location>
</feature>
<comment type="caution">
    <text evidence="6">The sequence shown here is derived from an EMBL/GenBank/DDBJ whole genome shotgun (WGS) entry which is preliminary data.</text>
</comment>
<dbReference type="Gene3D" id="2.60.120.260">
    <property type="entry name" value="Galactose-binding domain-like"/>
    <property type="match status" value="2"/>
</dbReference>
<dbReference type="InterPro" id="IPR013320">
    <property type="entry name" value="ConA-like_dom_sf"/>
</dbReference>
<dbReference type="Gene3D" id="2.60.120.200">
    <property type="match status" value="2"/>
</dbReference>
<dbReference type="InterPro" id="IPR050546">
    <property type="entry name" value="Glycosyl_Hydrlase_16"/>
</dbReference>
<evidence type="ECO:0000256" key="3">
    <source>
        <dbReference type="SAM" id="MobiDB-lite"/>
    </source>
</evidence>
<comment type="similarity">
    <text evidence="1">Belongs to the glycosyl hydrolase 16 family.</text>
</comment>
<dbReference type="PROSITE" id="PS51762">
    <property type="entry name" value="GH16_2"/>
    <property type="match status" value="2"/>
</dbReference>
<evidence type="ECO:0000313" key="7">
    <source>
        <dbReference type="Proteomes" id="UP000622604"/>
    </source>
</evidence>
<dbReference type="PANTHER" id="PTHR10963:SF55">
    <property type="entry name" value="GLYCOSIDE HYDROLASE FAMILY 16 PROTEIN"/>
    <property type="match status" value="1"/>
</dbReference>
<dbReference type="GO" id="GO:0005975">
    <property type="term" value="P:carbohydrate metabolic process"/>
    <property type="evidence" value="ECO:0007669"/>
    <property type="project" value="InterPro"/>
</dbReference>
<feature type="domain" description="GH16" evidence="5">
    <location>
        <begin position="164"/>
        <end position="447"/>
    </location>
</feature>
<accession>A0A8H9LV76</accession>
<evidence type="ECO:0000313" key="6">
    <source>
        <dbReference type="EMBL" id="GGZ51580.1"/>
    </source>
</evidence>
<dbReference type="InterPro" id="IPR008979">
    <property type="entry name" value="Galactose-bd-like_sf"/>
</dbReference>
<organism evidence="6 7">
    <name type="scientific">Paraglaciecola chathamensis</name>
    <dbReference type="NCBI Taxonomy" id="368405"/>
    <lineage>
        <taxon>Bacteria</taxon>
        <taxon>Pseudomonadati</taxon>
        <taxon>Pseudomonadota</taxon>
        <taxon>Gammaproteobacteria</taxon>
        <taxon>Alteromonadales</taxon>
        <taxon>Alteromonadaceae</taxon>
        <taxon>Paraglaciecola</taxon>
    </lineage>
</organism>
<evidence type="ECO:0000259" key="5">
    <source>
        <dbReference type="PROSITE" id="PS51762"/>
    </source>
</evidence>
<evidence type="ECO:0000256" key="2">
    <source>
        <dbReference type="ARBA" id="ARBA00022801"/>
    </source>
</evidence>
<dbReference type="Gene3D" id="2.60.120.430">
    <property type="entry name" value="Galactose-binding lectin"/>
    <property type="match status" value="4"/>
</dbReference>
<dbReference type="Pfam" id="PF02018">
    <property type="entry name" value="CBM_4_9"/>
    <property type="match status" value="2"/>
</dbReference>
<dbReference type="InterPro" id="IPR000757">
    <property type="entry name" value="Beta-glucanase-like"/>
</dbReference>
<dbReference type="SUPFAM" id="SSF49899">
    <property type="entry name" value="Concanavalin A-like lectins/glucanases"/>
    <property type="match status" value="2"/>
</dbReference>
<dbReference type="SUPFAM" id="SSF49785">
    <property type="entry name" value="Galactose-binding domain-like"/>
    <property type="match status" value="4"/>
</dbReference>
<feature type="region of interest" description="Disordered" evidence="3">
    <location>
        <begin position="828"/>
        <end position="859"/>
    </location>
</feature>
<protein>
    <recommendedName>
        <fullName evidence="5">GH16 domain-containing protein</fullName>
    </recommendedName>
</protein>
<dbReference type="InterPro" id="IPR003305">
    <property type="entry name" value="CenC_carb-bd"/>
</dbReference>
<dbReference type="CDD" id="cd08023">
    <property type="entry name" value="GH16_laminarinase_like"/>
    <property type="match status" value="2"/>
</dbReference>
<dbReference type="PANTHER" id="PTHR10963">
    <property type="entry name" value="GLYCOSYL HYDROLASE-RELATED"/>
    <property type="match status" value="1"/>
</dbReference>
<feature type="region of interest" description="Disordered" evidence="3">
    <location>
        <begin position="1657"/>
        <end position="1680"/>
    </location>
</feature>
<dbReference type="GO" id="GO:0004553">
    <property type="term" value="F:hydrolase activity, hydrolyzing O-glycosyl compounds"/>
    <property type="evidence" value="ECO:0007669"/>
    <property type="project" value="InterPro"/>
</dbReference>
<dbReference type="RefSeq" id="WP_191865312.1">
    <property type="nucleotide sequence ID" value="NZ_BMZC01000002.1"/>
</dbReference>
<evidence type="ECO:0000256" key="1">
    <source>
        <dbReference type="ARBA" id="ARBA00006865"/>
    </source>
</evidence>
<keyword evidence="2" id="KW-0378">Hydrolase</keyword>
<dbReference type="Pfam" id="PF00722">
    <property type="entry name" value="Glyco_hydro_16"/>
    <property type="match status" value="2"/>
</dbReference>
<sequence>MKNKHEINSILSALLLATSYSASAEWAALDSSVDVSQSSARYVRAESAYIAQVKATNNSENTISGPFRVLIENASLNVKNADGLTEDGVPYFDFLLDEIAPGAAISTTVSFEYARRTRLSFAYEIQNNASIDADSDGVNDDIDQCPATGEGEDVDDAGCALIDSDSGWALVWRDEFNGNAIDDTKWTHEVNCDGGGNNEKQCYTASSDNAYLENGVLKIVAKPESDQALPYSSARLISKEKGDWTYGRFEIRAKAPSGQGAWPAIWMLPTDWKYGGWPHSGEIDIFEAVNLGVPLDDGQGSIENKVHGTLHYGKSWPNNAYSGHSYTLPDGENPADDFHVYAVEWQEGEIRWYVDGVLYQTQLKSEVSYNSEGQADGLVHKGWFTEENGENLLNNAPFDERFHLLLNFAVGGNWPEAVNQGGIDASAFDGQNSFDVDYVRVFECSVSPSTGEGCATVTDNYLDPKSEGGTLINGAAPAPTAPSDGIARDLIIFEDDMTASWPAWDCCGGTNPNVVFDEVVQSQVIEFTVGGAPTVLGFNTNVASSPSPFDASPIYETGVLEFDLKLVTAPNNAAAGWNVKVEQGNAATAAQVSIATPTETWQHYSIPVKTLSDAGLNLNGIDIVMLFPDWGQGEGAVFRVDNLRILQTPSNGADNGEVESNLPAFDFEPEGLGAALNWNVFENSDNPPLEFVANPDTSGINSSSTVAKITARVDGAPWVGTEIQHGQITPFTLDESNSIVKMMVYKSVISDVGVKFAIASGGAQGEIKVANTKVNEWEELTFDFSDYIGRVETIDIDQVIVFPDFDFATREQDNLVYFDNIRFYGSADDDTGDNGSGGEDGGDNGGEHPDQEGELIGNGGFTNGSEGWVGAVNVISDNGNNVFMADVAVAGNPWDVNLSQVMTLVPGETYELTFKAKASVARSIIAGLGMNYAPWTNVAHTAALTTSWQTFTYTITAAGFGDDNSRVFFDLGAQEGVVYIDDVSVVVKSADDGGDNNDGGDNGANTLATFDFESAGFGAELSWNVFENSDNSPLEFVANPDSSGINDSSTVAKITARVDGAPWVGTEIQHGQITPFTLDESNSIVKMMVYKSVISDVGVKFAIASGGAQGEIKVANTKVNEWEELTFDFSGYIGLVETIDIDQIIVFPDFATRTQDNVVYFDNIRLTNGDDVITPQGWNLVWSDEFSGTSIDQNKWTHEVNCDGGGNNEKQCYTASSDNSFVENGVLNIVAKAAANQALPYSSARLISKNQGDWIYGRFEIRAKAPSGQGAWPAIWMLPTDQIYGGWPHSGEIDIFEAVNLGVALNDDGGNVESYVHGTLHYGQSWPNNDSSGHSYLLPDGENPADDFHVYAIEWEEGEIRWYVDGVLYETQRKSTLSYNDNGDANGLAHRGWYTEHSGDTLWNNAPFDERFHLLLNFAVGGSWPEAVNQGGVDASAFDGTNRFLIDYVRVYECANSPSNGLGCATITEGYGDSVENGGTLINGAAPIPVPESDGIARDLLIFDDAINPQWPAWDCCGDSNPMVVFDEDAQSQVVEFTVGATPTVLGFNTNFADVPSPFDASPIEANGTLEFDLKLVTPTHNASAAWNLKVEQGGASTEAVVTLATPTPQWQHYSIEVAALKQSGLSLNGIDVVMIFPDWGQGEGAVFRVDNMQFLQGEDDGSGDDGGNNGDDGGTDPVVGDELVANGSFENGSEGWIGDVSIVEDTTSADGNHVFQADIAMAGNPWDVNLSQVMTLTSGATYTVTFKAKASKVRDMLVGLGLNHDPWTNVTQSVGLTTDWQNYTFTLTANGFGDDNSRVFFDLGADNGVVQIDDVSVVQVETTGGDNGGPVEQEFVLISSTDETDIDFLPSTVGEWSTGTTIQSDVMFDGLLGWELTSSSNSPEQGNWGTVLAFQNGINGDFSLFNRIELTLATTGHFAGGYKIAISANGVNKEISLPVNESISTWQSIVLDMADIPLNLSQVDWIAVYGIGGQSGVSQIHLTDFSLLKSAAIEFDSNTENDFVFISSDASVSSDLIVDNDNYSDAGNVIFGEWSTGTMISSTQYAGLNGLRLAANGSWGAVLALQGDISDGVNIDNYDVDFSQYTNLRFKAASQGAFERYAVSIVSKIGDGEVAQEVGFTLANQVDWNEIDIDLAMYGVNLSHVSQIAIFGVYQGGSASQSLYITDLVMYDTGKVVANSKDSSDDKFVFFSSTGEDTDMVFDGDDSAHNGNMTISEWSTGTTFNSEVIYNGLSAFQLIRGSASWGAVLALMGDIYGDVQEYSIDVAQYKTLNFKIAAQGGFSEYTLDFVVDGAEHKIPLTVNSNWRDVTIDLADVPLNLSKLTQIAIFGVGGGQGNSIYITDMNLSQ</sequence>